<feature type="compositionally biased region" description="Basic and acidic residues" evidence="11">
    <location>
        <begin position="137"/>
        <end position="148"/>
    </location>
</feature>
<reference evidence="12" key="1">
    <citation type="submission" date="2016-03" db="EMBL/GenBank/DDBJ databases">
        <title>Updated assembly of Pseudogymnoascus destructans, the fungus causing white-nose syndrome of bats.</title>
        <authorList>
            <person name="Palmer J.M."/>
            <person name="Drees K.P."/>
            <person name="Foster J.T."/>
            <person name="Lindner D.L."/>
        </authorList>
    </citation>
    <scope>NUCLEOTIDE SEQUENCE [LARGE SCALE GENOMIC DNA]</scope>
    <source>
        <strain evidence="12">20631-21</strain>
    </source>
</reference>
<keyword evidence="7" id="KW-0653">Protein transport</keyword>
<comment type="similarity">
    <text evidence="2">Belongs to the ATG3 family.</text>
</comment>
<dbReference type="PANTHER" id="PTHR12866">
    <property type="entry name" value="UBIQUITIN-LIKE-CONJUGATING ENZYME ATG3"/>
    <property type="match status" value="1"/>
</dbReference>
<feature type="compositionally biased region" description="Basic and acidic residues" evidence="11">
    <location>
        <begin position="174"/>
        <end position="183"/>
    </location>
</feature>
<protein>
    <recommendedName>
        <fullName evidence="3">Autophagy-related protein 3</fullName>
    </recommendedName>
    <alternativeName>
        <fullName evidence="9 10">Autophagy-related E2-like conjugation enzyme ATG3</fullName>
    </alternativeName>
</protein>
<dbReference type="PANTHER" id="PTHR12866:SF2">
    <property type="entry name" value="UBIQUITIN-LIKE-CONJUGATING ENZYME ATG3"/>
    <property type="match status" value="1"/>
</dbReference>
<dbReference type="GO" id="GO:0005829">
    <property type="term" value="C:cytosol"/>
    <property type="evidence" value="ECO:0007669"/>
    <property type="project" value="TreeGrafter"/>
</dbReference>
<dbReference type="InterPro" id="IPR007135">
    <property type="entry name" value="Atg3/Atg10"/>
</dbReference>
<evidence type="ECO:0000256" key="6">
    <source>
        <dbReference type="ARBA" id="ARBA00022786"/>
    </source>
</evidence>
<dbReference type="GO" id="GO:0044804">
    <property type="term" value="P:nucleophagy"/>
    <property type="evidence" value="ECO:0007669"/>
    <property type="project" value="TreeGrafter"/>
</dbReference>
<organism evidence="12">
    <name type="scientific">Pseudogymnoascus destructans</name>
    <dbReference type="NCBI Taxonomy" id="655981"/>
    <lineage>
        <taxon>Eukaryota</taxon>
        <taxon>Fungi</taxon>
        <taxon>Dikarya</taxon>
        <taxon>Ascomycota</taxon>
        <taxon>Pezizomycotina</taxon>
        <taxon>Leotiomycetes</taxon>
        <taxon>Thelebolales</taxon>
        <taxon>Thelebolaceae</taxon>
        <taxon>Pseudogymnoascus</taxon>
    </lineage>
</organism>
<dbReference type="GO" id="GO:0015031">
    <property type="term" value="P:protein transport"/>
    <property type="evidence" value="ECO:0007669"/>
    <property type="project" value="UniProtKB-KW"/>
</dbReference>
<evidence type="ECO:0000256" key="7">
    <source>
        <dbReference type="ARBA" id="ARBA00022927"/>
    </source>
</evidence>
<evidence type="ECO:0000256" key="1">
    <source>
        <dbReference type="ARBA" id="ARBA00004496"/>
    </source>
</evidence>
<dbReference type="EMBL" id="KV441392">
    <property type="protein sequence ID" value="OAF60290.1"/>
    <property type="molecule type" value="Genomic_DNA"/>
</dbReference>
<dbReference type="OrthoDB" id="1584384at2759"/>
<name>A0A177AEQ1_9PEZI</name>
<evidence type="ECO:0000256" key="10">
    <source>
        <dbReference type="ARBA" id="ARBA00033139"/>
    </source>
</evidence>
<evidence type="ECO:0000256" key="8">
    <source>
        <dbReference type="ARBA" id="ARBA00023006"/>
    </source>
</evidence>
<sequence length="362" mass="40674">MDLLGKITPLSIRSAMGNIRDRVAESVEHADFFETGQIGTKDFEAAGDYLTTKFPSWQWYQPAKLTKPVDKLDPKKHILKYVGVPCHQRLNDTFQGVSEQQETRVVDGEDFQNGANSGTPGDDEDGWVKTANLAASQERRGRDVRTLDESGNLGEVEPDESDDIPDMDDDSDPEALKDEPSGEASKYRKYDIYIGYSAYDRTPRMYLAGKDSKDHPLPPNLMMEDIMGDYREKTVTIENFPHMDGLKTVSIHPCRHASVMKSLMNRANSALKLRREKQRLAQGADSRQDLGDQPGDINKLNLAGGARNESKRNAEDEWEVVETHGDPYEDEVAIRVDQYLAVFLKFMASVIPNVEIDNTTSI</sequence>
<evidence type="ECO:0000256" key="5">
    <source>
        <dbReference type="ARBA" id="ARBA00022490"/>
    </source>
</evidence>
<accession>A0A177AEQ1</accession>
<feature type="compositionally biased region" description="Acidic residues" evidence="11">
    <location>
        <begin position="156"/>
        <end position="173"/>
    </location>
</feature>
<evidence type="ECO:0000256" key="4">
    <source>
        <dbReference type="ARBA" id="ARBA00022448"/>
    </source>
</evidence>
<comment type="subcellular location">
    <subcellularLocation>
        <location evidence="1">Cytoplasm</location>
    </subcellularLocation>
</comment>
<proteinExistence type="inferred from homology"/>
<dbReference type="GO" id="GO:0000045">
    <property type="term" value="P:autophagosome assembly"/>
    <property type="evidence" value="ECO:0007669"/>
    <property type="project" value="TreeGrafter"/>
</dbReference>
<evidence type="ECO:0000313" key="12">
    <source>
        <dbReference type="EMBL" id="OAF60290.1"/>
    </source>
</evidence>
<keyword evidence="4" id="KW-0813">Transport</keyword>
<dbReference type="GO" id="GO:0061723">
    <property type="term" value="P:glycophagy"/>
    <property type="evidence" value="ECO:0007669"/>
    <property type="project" value="TreeGrafter"/>
</dbReference>
<feature type="region of interest" description="Disordered" evidence="11">
    <location>
        <begin position="280"/>
        <end position="316"/>
    </location>
</feature>
<gene>
    <name evidence="12" type="primary">ATG3</name>
    <name evidence="12" type="ORF">VC83_02821</name>
</gene>
<evidence type="ECO:0000256" key="11">
    <source>
        <dbReference type="SAM" id="MobiDB-lite"/>
    </source>
</evidence>
<dbReference type="AlphaFoldDB" id="A0A177AEQ1"/>
<evidence type="ECO:0000256" key="3">
    <source>
        <dbReference type="ARBA" id="ARBA00018067"/>
    </source>
</evidence>
<dbReference type="GeneID" id="36285899"/>
<dbReference type="eggNOG" id="KOG2981">
    <property type="taxonomic scope" value="Eukaryota"/>
</dbReference>
<keyword evidence="8" id="KW-0072">Autophagy</keyword>
<dbReference type="Pfam" id="PF03987">
    <property type="entry name" value="Autophagy_act_C"/>
    <property type="match status" value="1"/>
</dbReference>
<dbReference type="Proteomes" id="UP000077154">
    <property type="component" value="Unassembled WGS sequence"/>
</dbReference>
<evidence type="ECO:0000256" key="9">
    <source>
        <dbReference type="ARBA" id="ARBA00032144"/>
    </source>
</evidence>
<dbReference type="GO" id="GO:0000407">
    <property type="term" value="C:phagophore assembly site"/>
    <property type="evidence" value="ECO:0007669"/>
    <property type="project" value="TreeGrafter"/>
</dbReference>
<evidence type="ECO:0000256" key="2">
    <source>
        <dbReference type="ARBA" id="ARBA00007683"/>
    </source>
</evidence>
<dbReference type="GO" id="GO:0019776">
    <property type="term" value="F:Atg8-family ligase activity"/>
    <property type="evidence" value="ECO:0007669"/>
    <property type="project" value="TreeGrafter"/>
</dbReference>
<keyword evidence="6" id="KW-0833">Ubl conjugation pathway</keyword>
<feature type="region of interest" description="Disordered" evidence="11">
    <location>
        <begin position="96"/>
        <end position="183"/>
    </location>
</feature>
<dbReference type="RefSeq" id="XP_024325572.1">
    <property type="nucleotide sequence ID" value="XM_024466475.1"/>
</dbReference>
<dbReference type="VEuPathDB" id="FungiDB:GMDG_00191"/>
<dbReference type="GO" id="GO:0000422">
    <property type="term" value="P:autophagy of mitochondrion"/>
    <property type="evidence" value="ECO:0007669"/>
    <property type="project" value="TreeGrafter"/>
</dbReference>
<keyword evidence="5" id="KW-0963">Cytoplasm</keyword>